<comment type="caution">
    <text evidence="1">The sequence shown here is derived from an EMBL/GenBank/DDBJ whole genome shotgun (WGS) entry which is preliminary data.</text>
</comment>
<proteinExistence type="predicted"/>
<sequence>MLAALFYGSSGSEVSGFSLPVRDTWIGGLWLAAAQVLVQPVKDRFSNCAEPLSEERAESCAQCEAFPAAPTNGWLDESAALSLGFGASRIG</sequence>
<protein>
    <submittedName>
        <fullName evidence="1">Uncharacterized protein</fullName>
    </submittedName>
</protein>
<dbReference type="AlphaFoldDB" id="A0A367LAY3"/>
<dbReference type="EMBL" id="LKCN02000010">
    <property type="protein sequence ID" value="RCI11588.1"/>
    <property type="molecule type" value="Genomic_DNA"/>
</dbReference>
<evidence type="ECO:0000313" key="2">
    <source>
        <dbReference type="Proteomes" id="UP000253664"/>
    </source>
</evidence>
<evidence type="ECO:0000313" key="1">
    <source>
        <dbReference type="EMBL" id="RCI11588.1"/>
    </source>
</evidence>
<accession>A0A367LAY3</accession>
<dbReference type="Proteomes" id="UP000253664">
    <property type="component" value="Unassembled WGS sequence"/>
</dbReference>
<reference evidence="1 2" key="1">
    <citation type="journal article" date="2015" name="BMC Genomics">
        <title>Insights from the genome of Ophiocordyceps polyrhachis-furcata to pathogenicity and host specificity in insect fungi.</title>
        <authorList>
            <person name="Wichadakul D."/>
            <person name="Kobmoo N."/>
            <person name="Ingsriswang S."/>
            <person name="Tangphatsornruang S."/>
            <person name="Chantasingh D."/>
            <person name="Luangsa-ard J.J."/>
            <person name="Eurwilaichitr L."/>
        </authorList>
    </citation>
    <scope>NUCLEOTIDE SEQUENCE [LARGE SCALE GENOMIC DNA]</scope>
    <source>
        <strain evidence="1 2">BCC 54312</strain>
    </source>
</reference>
<name>A0A367LAY3_9HYPO</name>
<gene>
    <name evidence="1" type="ORF">L249_7168</name>
</gene>
<organism evidence="1 2">
    <name type="scientific">Ophiocordyceps polyrhachis-furcata BCC 54312</name>
    <dbReference type="NCBI Taxonomy" id="1330021"/>
    <lineage>
        <taxon>Eukaryota</taxon>
        <taxon>Fungi</taxon>
        <taxon>Dikarya</taxon>
        <taxon>Ascomycota</taxon>
        <taxon>Pezizomycotina</taxon>
        <taxon>Sordariomycetes</taxon>
        <taxon>Hypocreomycetidae</taxon>
        <taxon>Hypocreales</taxon>
        <taxon>Ophiocordycipitaceae</taxon>
        <taxon>Ophiocordyceps</taxon>
    </lineage>
</organism>
<keyword evidence="2" id="KW-1185">Reference proteome</keyword>